<protein>
    <submittedName>
        <fullName evidence="2">Uncharacterized protein</fullName>
    </submittedName>
</protein>
<evidence type="ECO:0000313" key="1">
    <source>
        <dbReference type="Proteomes" id="UP000887569"/>
    </source>
</evidence>
<accession>A0A914ZZ08</accession>
<reference evidence="2" key="1">
    <citation type="submission" date="2022-11" db="UniProtKB">
        <authorList>
            <consortium name="WormBaseParasite"/>
        </authorList>
    </citation>
    <scope>IDENTIFICATION</scope>
</reference>
<evidence type="ECO:0000313" key="2">
    <source>
        <dbReference type="WBParaSite" id="PgE058_g003_t07"/>
    </source>
</evidence>
<organism evidence="1 2">
    <name type="scientific">Parascaris univalens</name>
    <name type="common">Nematode worm</name>
    <dbReference type="NCBI Taxonomy" id="6257"/>
    <lineage>
        <taxon>Eukaryota</taxon>
        <taxon>Metazoa</taxon>
        <taxon>Ecdysozoa</taxon>
        <taxon>Nematoda</taxon>
        <taxon>Chromadorea</taxon>
        <taxon>Rhabditida</taxon>
        <taxon>Spirurina</taxon>
        <taxon>Ascaridomorpha</taxon>
        <taxon>Ascaridoidea</taxon>
        <taxon>Ascarididae</taxon>
        <taxon>Parascaris</taxon>
    </lineage>
</organism>
<dbReference type="Proteomes" id="UP000887569">
    <property type="component" value="Unplaced"/>
</dbReference>
<dbReference type="WBParaSite" id="PgE058_g003_t07">
    <property type="protein sequence ID" value="PgE058_g003_t07"/>
    <property type="gene ID" value="PgE058_g003"/>
</dbReference>
<dbReference type="AlphaFoldDB" id="A0A914ZZ08"/>
<name>A0A914ZZ08_PARUN</name>
<keyword evidence="1" id="KW-1185">Reference proteome</keyword>
<proteinExistence type="predicted"/>
<sequence>SMMIFNENKSLLHICGRPVCVFGTFLPSEESFSAMLQHSRTLLFRICSTCRVKDQRKQLIVPFPFSD</sequence>